<feature type="region of interest" description="Disordered" evidence="1">
    <location>
        <begin position="166"/>
        <end position="239"/>
    </location>
</feature>
<evidence type="ECO:0000313" key="2">
    <source>
        <dbReference type="EMBL" id="GET03619.1"/>
    </source>
</evidence>
<feature type="compositionally biased region" description="Basic and acidic residues" evidence="1">
    <location>
        <begin position="43"/>
        <end position="53"/>
    </location>
</feature>
<comment type="caution">
    <text evidence="2">The sequence shown here is derived from an EMBL/GenBank/DDBJ whole genome shotgun (WGS) entry which is preliminary data.</text>
</comment>
<name>A0A8H3MIZ0_9GLOM</name>
<feature type="region of interest" description="Disordered" evidence="1">
    <location>
        <begin position="1"/>
        <end position="130"/>
    </location>
</feature>
<dbReference type="AlphaFoldDB" id="A0A8H3MIZ0"/>
<organism evidence="2 3">
    <name type="scientific">Rhizophagus clarus</name>
    <dbReference type="NCBI Taxonomy" id="94130"/>
    <lineage>
        <taxon>Eukaryota</taxon>
        <taxon>Fungi</taxon>
        <taxon>Fungi incertae sedis</taxon>
        <taxon>Mucoromycota</taxon>
        <taxon>Glomeromycotina</taxon>
        <taxon>Glomeromycetes</taxon>
        <taxon>Glomerales</taxon>
        <taxon>Glomeraceae</taxon>
        <taxon>Rhizophagus</taxon>
    </lineage>
</organism>
<feature type="compositionally biased region" description="Basic and acidic residues" evidence="1">
    <location>
        <begin position="1"/>
        <end position="16"/>
    </location>
</feature>
<reference evidence="2" key="1">
    <citation type="submission" date="2019-10" db="EMBL/GenBank/DDBJ databases">
        <title>Conservation and host-specific expression of non-tandemly repeated heterogenous ribosome RNA gene in arbuscular mycorrhizal fungi.</title>
        <authorList>
            <person name="Maeda T."/>
            <person name="Kobayashi Y."/>
            <person name="Nakagawa T."/>
            <person name="Ezawa T."/>
            <person name="Yamaguchi K."/>
            <person name="Bino T."/>
            <person name="Nishimoto Y."/>
            <person name="Shigenobu S."/>
            <person name="Kawaguchi M."/>
        </authorList>
    </citation>
    <scope>NUCLEOTIDE SEQUENCE</scope>
    <source>
        <strain evidence="2">HR1</strain>
    </source>
</reference>
<feature type="compositionally biased region" description="Polar residues" evidence="1">
    <location>
        <begin position="112"/>
        <end position="130"/>
    </location>
</feature>
<feature type="compositionally biased region" description="Polar residues" evidence="1">
    <location>
        <begin position="293"/>
        <end position="304"/>
    </location>
</feature>
<gene>
    <name evidence="2" type="ORF">RCL2_002994800</name>
</gene>
<feature type="region of interest" description="Disordered" evidence="1">
    <location>
        <begin position="278"/>
        <end position="304"/>
    </location>
</feature>
<sequence length="304" mass="32475">MSKNKETADNPVEKADSNQFTPKVYTDSVTKEYSGGTPKQNHKTNELKEKAEAKASFTYAGPSSYAGPASASSLPHESSSTYAGPASITNLPHESSEMNDGGDDDQSSSTSREFTTIFSRDSPPASSDDTNFYARISNILDDETPQLLPSFSWVYNNWASSTYAGTSSYTGPASAGPASASSLPHESSSTYAGPASISNLPHESSEMNDGGDDDQSSSTSREFTTIFSRDSPPASSDDTNFYARISNILDDETPQPLPSFSWVYNNWDNNNLTLPPLNHPLQSNASGLDAIEPNSQPTGPGSPF</sequence>
<feature type="compositionally biased region" description="Low complexity" evidence="1">
    <location>
        <begin position="59"/>
        <end position="80"/>
    </location>
</feature>
<evidence type="ECO:0000256" key="1">
    <source>
        <dbReference type="SAM" id="MobiDB-lite"/>
    </source>
</evidence>
<feature type="compositionally biased region" description="Polar residues" evidence="1">
    <location>
        <begin position="221"/>
        <end position="239"/>
    </location>
</feature>
<dbReference type="Proteomes" id="UP000615446">
    <property type="component" value="Unassembled WGS sequence"/>
</dbReference>
<proteinExistence type="predicted"/>
<evidence type="ECO:0000313" key="3">
    <source>
        <dbReference type="Proteomes" id="UP000615446"/>
    </source>
</evidence>
<dbReference type="EMBL" id="BLAL01000324">
    <property type="protein sequence ID" value="GET03619.1"/>
    <property type="molecule type" value="Genomic_DNA"/>
</dbReference>
<protein>
    <submittedName>
        <fullName evidence="2">Uncharacterized protein</fullName>
    </submittedName>
</protein>
<feature type="compositionally biased region" description="Low complexity" evidence="1">
    <location>
        <begin position="166"/>
        <end position="189"/>
    </location>
</feature>
<accession>A0A8H3MIZ0</accession>